<evidence type="ECO:0000256" key="7">
    <source>
        <dbReference type="ARBA" id="ARBA00022801"/>
    </source>
</evidence>
<evidence type="ECO:0000256" key="12">
    <source>
        <dbReference type="ARBA" id="ARBA00023170"/>
    </source>
</evidence>
<evidence type="ECO:0000259" key="18">
    <source>
        <dbReference type="PROSITE" id="PS50853"/>
    </source>
</evidence>
<keyword evidence="9 16" id="KW-1133">Transmembrane helix</keyword>
<evidence type="ECO:0000256" key="5">
    <source>
        <dbReference type="ARBA" id="ARBA00022729"/>
    </source>
</evidence>
<dbReference type="SUPFAM" id="SSF48726">
    <property type="entry name" value="Immunoglobulin"/>
    <property type="match status" value="3"/>
</dbReference>
<dbReference type="Gene3D" id="2.60.40.10">
    <property type="entry name" value="Immunoglobulins"/>
    <property type="match status" value="8"/>
</dbReference>
<dbReference type="GO" id="GO:0004725">
    <property type="term" value="F:protein tyrosine phosphatase activity"/>
    <property type="evidence" value="ECO:0007669"/>
    <property type="project" value="UniProtKB-EC"/>
</dbReference>
<dbReference type="InterPro" id="IPR013783">
    <property type="entry name" value="Ig-like_fold"/>
</dbReference>
<feature type="domain" description="Fibronectin type-III" evidence="18">
    <location>
        <begin position="1020"/>
        <end position="1143"/>
    </location>
</feature>
<dbReference type="SMART" id="SM00060">
    <property type="entry name" value="FN3"/>
    <property type="match status" value="8"/>
</dbReference>
<evidence type="ECO:0000259" key="17">
    <source>
        <dbReference type="PROSITE" id="PS50835"/>
    </source>
</evidence>
<dbReference type="EC" id="3.1.3.48" evidence="3"/>
<dbReference type="InterPro" id="IPR003961">
    <property type="entry name" value="FN3_dom"/>
</dbReference>
<dbReference type="CDD" id="cd00063">
    <property type="entry name" value="FN3"/>
    <property type="match status" value="4"/>
</dbReference>
<feature type="domain" description="Fibronectin type-III" evidence="18">
    <location>
        <begin position="499"/>
        <end position="616"/>
    </location>
</feature>
<feature type="domain" description="Fibronectin type-III" evidence="18">
    <location>
        <begin position="1144"/>
        <end position="1260"/>
    </location>
</feature>
<evidence type="ECO:0000256" key="8">
    <source>
        <dbReference type="ARBA" id="ARBA00022912"/>
    </source>
</evidence>
<dbReference type="Pfam" id="PF00041">
    <property type="entry name" value="fn3"/>
    <property type="match status" value="2"/>
</dbReference>
<dbReference type="InterPro" id="IPR003598">
    <property type="entry name" value="Ig_sub2"/>
</dbReference>
<feature type="domain" description="Ig-like" evidence="17">
    <location>
        <begin position="51"/>
        <end position="140"/>
    </location>
</feature>
<gene>
    <name evidence="19" type="ORF">TR143651</name>
</gene>
<accession>A0A0X3NQK1</accession>
<dbReference type="EMBL" id="GEEE01023418">
    <property type="protein sequence ID" value="JAP39807.1"/>
    <property type="molecule type" value="Transcribed_RNA"/>
</dbReference>
<evidence type="ECO:0000256" key="6">
    <source>
        <dbReference type="ARBA" id="ARBA00022737"/>
    </source>
</evidence>
<keyword evidence="12" id="KW-0675">Receptor</keyword>
<keyword evidence="6" id="KW-0677">Repeat</keyword>
<evidence type="ECO:0000256" key="9">
    <source>
        <dbReference type="ARBA" id="ARBA00022989"/>
    </source>
</evidence>
<dbReference type="PROSITE" id="PS50853">
    <property type="entry name" value="FN3"/>
    <property type="match status" value="4"/>
</dbReference>
<dbReference type="SMART" id="SM00408">
    <property type="entry name" value="IGc2"/>
    <property type="match status" value="3"/>
</dbReference>
<keyword evidence="4 16" id="KW-0812">Transmembrane</keyword>
<dbReference type="PANTHER" id="PTHR13817:SF166">
    <property type="entry name" value="NEURONAL IGCAM-RELATED"/>
    <property type="match status" value="1"/>
</dbReference>
<evidence type="ECO:0000256" key="2">
    <source>
        <dbReference type="ARBA" id="ARBA00010504"/>
    </source>
</evidence>
<name>A0A0X3NQK1_SCHSO</name>
<dbReference type="InterPro" id="IPR036116">
    <property type="entry name" value="FN3_sf"/>
</dbReference>
<feature type="domain" description="Ig-like" evidence="17">
    <location>
        <begin position="261"/>
        <end position="346"/>
    </location>
</feature>
<feature type="domain" description="Ig-like" evidence="17">
    <location>
        <begin position="153"/>
        <end position="234"/>
    </location>
</feature>
<dbReference type="InterPro" id="IPR007110">
    <property type="entry name" value="Ig-like_dom"/>
</dbReference>
<evidence type="ECO:0000256" key="10">
    <source>
        <dbReference type="ARBA" id="ARBA00023136"/>
    </source>
</evidence>
<evidence type="ECO:0000256" key="15">
    <source>
        <dbReference type="ARBA" id="ARBA00051722"/>
    </source>
</evidence>
<feature type="transmembrane region" description="Helical" evidence="16">
    <location>
        <begin position="1632"/>
        <end position="1656"/>
    </location>
</feature>
<evidence type="ECO:0000256" key="1">
    <source>
        <dbReference type="ARBA" id="ARBA00004167"/>
    </source>
</evidence>
<dbReference type="SUPFAM" id="SSF49265">
    <property type="entry name" value="Fibronectin type III"/>
    <property type="match status" value="5"/>
</dbReference>
<evidence type="ECO:0000256" key="3">
    <source>
        <dbReference type="ARBA" id="ARBA00013064"/>
    </source>
</evidence>
<feature type="transmembrane region" description="Helical" evidence="16">
    <location>
        <begin position="21"/>
        <end position="44"/>
    </location>
</feature>
<evidence type="ECO:0000256" key="16">
    <source>
        <dbReference type="SAM" id="Phobius"/>
    </source>
</evidence>
<protein>
    <recommendedName>
        <fullName evidence="3">protein-tyrosine-phosphatase</fullName>
        <ecNumber evidence="3">3.1.3.48</ecNumber>
    </recommendedName>
</protein>
<dbReference type="FunFam" id="2.60.40.10:FF:000032">
    <property type="entry name" value="palladin isoform X1"/>
    <property type="match status" value="1"/>
</dbReference>
<comment type="similarity">
    <text evidence="2">Belongs to the protein-tyrosine phosphatase family. Receptor class 2A subfamily.</text>
</comment>
<dbReference type="PANTHER" id="PTHR13817">
    <property type="entry name" value="TITIN"/>
    <property type="match status" value="1"/>
</dbReference>
<dbReference type="InterPro" id="IPR036179">
    <property type="entry name" value="Ig-like_dom_sf"/>
</dbReference>
<keyword evidence="10 16" id="KW-0472">Membrane</keyword>
<dbReference type="CDD" id="cd00096">
    <property type="entry name" value="Ig"/>
    <property type="match status" value="1"/>
</dbReference>
<keyword evidence="8" id="KW-0904">Protein phosphatase</keyword>
<evidence type="ECO:0000256" key="4">
    <source>
        <dbReference type="ARBA" id="ARBA00022692"/>
    </source>
</evidence>
<keyword evidence="7" id="KW-0378">Hydrolase</keyword>
<keyword evidence="11" id="KW-1015">Disulfide bond</keyword>
<keyword evidence="14" id="KW-0393">Immunoglobulin domain</keyword>
<dbReference type="InterPro" id="IPR050964">
    <property type="entry name" value="Striated_Muscle_Regulatory"/>
</dbReference>
<comment type="subcellular location">
    <subcellularLocation>
        <location evidence="1">Membrane</location>
        <topology evidence="1">Single-pass membrane protein</topology>
    </subcellularLocation>
</comment>
<dbReference type="PROSITE" id="PS50835">
    <property type="entry name" value="IG_LIKE"/>
    <property type="match status" value="3"/>
</dbReference>
<dbReference type="GO" id="GO:0016020">
    <property type="term" value="C:membrane"/>
    <property type="evidence" value="ECO:0007669"/>
    <property type="project" value="UniProtKB-SubCell"/>
</dbReference>
<evidence type="ECO:0000313" key="19">
    <source>
        <dbReference type="EMBL" id="JAP39807.1"/>
    </source>
</evidence>
<keyword evidence="13" id="KW-0325">Glycoprotein</keyword>
<sequence>MFSSAQRHPASPTKPFTLFHHIVFSISLVLWIFLGLTADLAHAYNRIGEKPRIVQPPQSESVIAGQAVVFHCIVEGNPSPQVRWTISGVSVLVSRFGEEFSMPRGSVLRISNVLPTLHNAQVACLAENALGHTEATVRLSVYQNEEAVPAGFPRFLNVFSVIVAKKNEKVELECQTHGDPPPTVRWYKDSIPVDLTSPRFVKNAVGGLEISRLLEEDEGRYECAATNIHGTRLSPGESLMVRDDIEATLQLLAPKTKRFRPHFTSVPAPIQVMGPGGRISLSCTAVGAPVPIVTWYRGHEQLFAYLLDKQPPGTARLALFNVTESINVTCIASSPMGQIKHDVAIIVKELPPTPGMPRFLSQKRMGEVMIAFSRPVSNRLQAPVSKFLVQWIETKNFLVEYLITMSPEIATAIQPSNGLFPSGQEVPIERRDSNQIGLHYLTLSAKKETVNYEIVCRLVGLKPYTNYTVWIRSVSPNGDVSASTPPVHFATEPELPTSPPTRIQASAISNAAVSVSWDQPVEANGPITVYRVYYTDQPKLPLTTWQVKLLSVDHALGSPSPYEVPTADADAYRPPSHLTLITHLRSNATYYIRISASNAKGDGPPSAPYAVIVRPGVLPPPVNLQAISKSAHEISLTWEMPESKPDQPPLVKYELTSTAFDTTSQTSTSHQSYIEPSSSSHLVSGLLPDTRYRFRLAAVSEAGAGLPAEVNAKTKEYVPGPPRRILIKAIGSNALSISWVPPVDPISPATSLTPSQSNDLRNVYYSIDIQPTDAKGTWLATSESTPNILPVRQQVAAEQAIEDAKGQKSYVREINNLHPNTYYVVSVRAVTRSGSGDRAKSAPEMTWPLPPGKPTDLKLRTIAGVPQAGSLLVATWSPPIVVTATSGTATTAGGSDWLQYSIQWNLLLRRHKNRAGDAAHAPLPRHRRQFLLMEDYQGFTQTDEATGFEIVTPAMGKRLGIPLQYVSGQANTTKLTWEPPSGVMFGGLSYEIRVAAFDHFQMGQEVLGRVELPDEVPSLPPSDLRIDTAAPQLLFHWKAPPLESRNGRLRTYEVECAWVDMAAGLKDWELRHFNSSSSDAQVDPRGTLYWPSGQVSLLSLSSVEKTEKTSLSFGTVYRVRVRAWTPAGPGPWSEWETLSLKELVPEKPTIVEAVNWGTSGDTRVTWALPEKLVQTSLDRRRPPGPVLYRHFSVEYATSEDPGEPSASKWQRVDTGGPVSSLSLHNLNDSSGHLVRVRSIGLANLHSDWSQVVAVKKARSPETKTVTVSGLKCQLVQETLSDRSTKNTEVELSWNPVSLPADVQLVHYLVNYTGNSIFLDADGHRIRRLQSEREQSLRGQETSSTGLVKHRLVGLQLNTVYNIDITPIFRTEGDQVVVPIFGLPKSVFCRTQAEPPDFVPAPDFLFKPRAEDSVVTLYRASEEAGSIAAYEIIVRDPINVDVEDRETQSILLARFPAVTLFPPLRKAVRVYLNGTDDTQPAGQEVFSAPSLIPGREYEISVRACVEEPQTVPAPGIWRLDATTSSICTASEWTRSTRPYPDLELRVPPSQLKFPDDQLWSPFVWENLTNSPTQTTFNDAVPTVTYTGKHSSPVAPVTGTMTTSEELPWQAGTLEASKKLAEENQSLNMPKLKFLVVGLSITAFICVLGFICIILVIYHRRSRSGVRNQIRNSKPPRLISQSASNMANGYSILTHPAPDTPTQKQADLLSLRSNCCTFHEGSNGFASPLDPKYRDKYATTISSPLHRNFSARSTLGSGACSAGSLNFPNNVVSNTEMTGQSLFQDPRTQSSGICTVDAVGYGDPTRMFGGGRGGGVGGGGG</sequence>
<comment type="catalytic activity">
    <reaction evidence="15">
        <text>O-phospho-L-tyrosyl-[protein] + H2O = L-tyrosyl-[protein] + phosphate</text>
        <dbReference type="Rhea" id="RHEA:10684"/>
        <dbReference type="Rhea" id="RHEA-COMP:10136"/>
        <dbReference type="Rhea" id="RHEA-COMP:20101"/>
        <dbReference type="ChEBI" id="CHEBI:15377"/>
        <dbReference type="ChEBI" id="CHEBI:43474"/>
        <dbReference type="ChEBI" id="CHEBI:46858"/>
        <dbReference type="ChEBI" id="CHEBI:61978"/>
        <dbReference type="EC" id="3.1.3.48"/>
    </reaction>
</comment>
<feature type="non-terminal residue" evidence="19">
    <location>
        <position position="1819"/>
    </location>
</feature>
<reference evidence="19" key="1">
    <citation type="submission" date="2016-01" db="EMBL/GenBank/DDBJ databases">
        <title>Reference transcriptome for the parasite Schistocephalus solidus: insights into the molecular evolution of parasitism.</title>
        <authorList>
            <person name="Hebert F.O."/>
            <person name="Grambauer S."/>
            <person name="Barber I."/>
            <person name="Landry C.R."/>
            <person name="Aubin-Horth N."/>
        </authorList>
    </citation>
    <scope>NUCLEOTIDE SEQUENCE</scope>
</reference>
<feature type="domain" description="Fibronectin type-III" evidence="18">
    <location>
        <begin position="620"/>
        <end position="721"/>
    </location>
</feature>
<evidence type="ECO:0000256" key="11">
    <source>
        <dbReference type="ARBA" id="ARBA00023157"/>
    </source>
</evidence>
<evidence type="ECO:0000256" key="13">
    <source>
        <dbReference type="ARBA" id="ARBA00023180"/>
    </source>
</evidence>
<organism evidence="19">
    <name type="scientific">Schistocephalus solidus</name>
    <name type="common">Tapeworm</name>
    <dbReference type="NCBI Taxonomy" id="70667"/>
    <lineage>
        <taxon>Eukaryota</taxon>
        <taxon>Metazoa</taxon>
        <taxon>Spiralia</taxon>
        <taxon>Lophotrochozoa</taxon>
        <taxon>Platyhelminthes</taxon>
        <taxon>Cestoda</taxon>
        <taxon>Eucestoda</taxon>
        <taxon>Diphyllobothriidea</taxon>
        <taxon>Diphyllobothriidae</taxon>
        <taxon>Schistocephalus</taxon>
    </lineage>
</organism>
<dbReference type="Pfam" id="PF13927">
    <property type="entry name" value="Ig_3"/>
    <property type="match status" value="1"/>
</dbReference>
<proteinExistence type="inferred from homology"/>
<evidence type="ECO:0000256" key="14">
    <source>
        <dbReference type="ARBA" id="ARBA00023319"/>
    </source>
</evidence>
<dbReference type="SMART" id="SM00409">
    <property type="entry name" value="IG"/>
    <property type="match status" value="3"/>
</dbReference>
<dbReference type="InterPro" id="IPR003599">
    <property type="entry name" value="Ig_sub"/>
</dbReference>
<keyword evidence="5" id="KW-0732">Signal</keyword>
<dbReference type="InterPro" id="IPR013098">
    <property type="entry name" value="Ig_I-set"/>
</dbReference>
<dbReference type="FunFam" id="2.60.40.10:FF:000010">
    <property type="entry name" value="receptor-type tyrosine-protein phosphatase delta isoform X1"/>
    <property type="match status" value="1"/>
</dbReference>
<dbReference type="Pfam" id="PF07679">
    <property type="entry name" value="I-set"/>
    <property type="match status" value="1"/>
</dbReference>